<evidence type="ECO:0000256" key="5">
    <source>
        <dbReference type="PROSITE-ProRule" id="PRU00176"/>
    </source>
</evidence>
<keyword evidence="4 5" id="KW-0694">RNA-binding</keyword>
<dbReference type="GO" id="GO:0006417">
    <property type="term" value="P:regulation of translation"/>
    <property type="evidence" value="ECO:0007669"/>
    <property type="project" value="TreeGrafter"/>
</dbReference>
<dbReference type="PROSITE" id="PS50102">
    <property type="entry name" value="RRM"/>
    <property type="match status" value="1"/>
</dbReference>
<name>A0A132AGI7_SARSC</name>
<evidence type="ECO:0000256" key="1">
    <source>
        <dbReference type="ARBA" id="ARBA00004496"/>
    </source>
</evidence>
<protein>
    <submittedName>
        <fullName evidence="6">RNA-binding squid-like protein</fullName>
    </submittedName>
</protein>
<dbReference type="Pfam" id="PF00076">
    <property type="entry name" value="RRM_1"/>
    <property type="match status" value="1"/>
</dbReference>
<evidence type="ECO:0000256" key="4">
    <source>
        <dbReference type="ARBA" id="ARBA00022884"/>
    </source>
</evidence>
<comment type="subcellular location">
    <subcellularLocation>
        <location evidence="1">Cytoplasm</location>
    </subcellularLocation>
</comment>
<dbReference type="OrthoDB" id="6515881at2759"/>
<keyword evidence="2" id="KW-0963">Cytoplasm</keyword>
<dbReference type="GO" id="GO:0005737">
    <property type="term" value="C:cytoplasm"/>
    <property type="evidence" value="ECO:0007669"/>
    <property type="project" value="UniProtKB-SubCell"/>
</dbReference>
<organism evidence="6 7">
    <name type="scientific">Sarcoptes scabiei</name>
    <name type="common">Itch mite</name>
    <name type="synonym">Acarus scabiei</name>
    <dbReference type="NCBI Taxonomy" id="52283"/>
    <lineage>
        <taxon>Eukaryota</taxon>
        <taxon>Metazoa</taxon>
        <taxon>Ecdysozoa</taxon>
        <taxon>Arthropoda</taxon>
        <taxon>Chelicerata</taxon>
        <taxon>Arachnida</taxon>
        <taxon>Acari</taxon>
        <taxon>Acariformes</taxon>
        <taxon>Sarcoptiformes</taxon>
        <taxon>Astigmata</taxon>
        <taxon>Psoroptidia</taxon>
        <taxon>Sarcoptoidea</taxon>
        <taxon>Sarcoptidae</taxon>
        <taxon>Sarcoptinae</taxon>
        <taxon>Sarcoptes</taxon>
    </lineage>
</organism>
<dbReference type="SMART" id="SM00360">
    <property type="entry name" value="RRM"/>
    <property type="match status" value="1"/>
</dbReference>
<dbReference type="AlphaFoldDB" id="A0A132AGI7"/>
<dbReference type="VEuPathDB" id="VectorBase:SSCA003911"/>
<evidence type="ECO:0000256" key="3">
    <source>
        <dbReference type="ARBA" id="ARBA00022737"/>
    </source>
</evidence>
<dbReference type="Proteomes" id="UP000616769">
    <property type="component" value="Unassembled WGS sequence"/>
</dbReference>
<dbReference type="EMBL" id="JXLN01013737">
    <property type="protein sequence ID" value="KPM09560.1"/>
    <property type="molecule type" value="Genomic_DNA"/>
</dbReference>
<accession>A0A132AGI7</accession>
<dbReference type="SUPFAM" id="SSF54928">
    <property type="entry name" value="RNA-binding domain, RBD"/>
    <property type="match status" value="1"/>
</dbReference>
<reference evidence="6 7" key="1">
    <citation type="journal article" date="2015" name="Parasit. Vectors">
        <title>Draft genome of the scabies mite.</title>
        <authorList>
            <person name="Rider S.D.Jr."/>
            <person name="Morgan M.S."/>
            <person name="Arlian L.G."/>
        </authorList>
    </citation>
    <scope>NUCLEOTIDE SEQUENCE [LARGE SCALE GENOMIC DNA]</scope>
    <source>
        <strain evidence="6">Arlian Lab</strain>
    </source>
</reference>
<evidence type="ECO:0000313" key="7">
    <source>
        <dbReference type="Proteomes" id="UP000616769"/>
    </source>
</evidence>
<dbReference type="InterPro" id="IPR000504">
    <property type="entry name" value="RRM_dom"/>
</dbReference>
<evidence type="ECO:0000256" key="2">
    <source>
        <dbReference type="ARBA" id="ARBA00022490"/>
    </source>
</evidence>
<dbReference type="Gene3D" id="3.30.70.330">
    <property type="match status" value="1"/>
</dbReference>
<comment type="caution">
    <text evidence="6">The sequence shown here is derived from an EMBL/GenBank/DDBJ whole genome shotgun (WGS) entry which is preliminary data.</text>
</comment>
<dbReference type="InterPro" id="IPR012677">
    <property type="entry name" value="Nucleotide-bd_a/b_plait_sf"/>
</dbReference>
<dbReference type="InterPro" id="IPR035979">
    <property type="entry name" value="RBD_domain_sf"/>
</dbReference>
<keyword evidence="3" id="KW-0677">Repeat</keyword>
<dbReference type="GO" id="GO:0003729">
    <property type="term" value="F:mRNA binding"/>
    <property type="evidence" value="ECO:0007669"/>
    <property type="project" value="TreeGrafter"/>
</dbReference>
<evidence type="ECO:0000313" key="6">
    <source>
        <dbReference type="EMBL" id="KPM09560.1"/>
    </source>
</evidence>
<sequence length="286" mass="31906">MIELKRAKYRPICKKVFVGGLDSFISEEEIKTYFSQFGTVVAVEIPKDRIRNRKREFCFVVFDTEQAANQACLYPKQYIGQRLCDVKKAQPQPICYQQKRLNQNASQDANQTNLNQTFGNENGSTTMPLYDTATRANENIAPTNTTPTLVAPMGAVLYYQAIALPRSNQIASRIVPVATRPIYAAYTAYPAIVAPTANFYATEVPSDEPLSVEDYYINYYSQTAAYYCQQQEQQSAESNTTTEAVERSKSSAATAAPKAKSSAVIIGEPTHNFPHSSLNKSRVFSH</sequence>
<proteinExistence type="predicted"/>
<dbReference type="PANTHER" id="PTHR48032">
    <property type="entry name" value="RNA-BINDING PROTEIN MUSASHI HOMOLOG RBP6"/>
    <property type="match status" value="1"/>
</dbReference>
<dbReference type="PANTHER" id="PTHR48032:SF18">
    <property type="entry name" value="RRM DOMAIN-CONTAINING PROTEIN"/>
    <property type="match status" value="1"/>
</dbReference>
<gene>
    <name evidence="6" type="ORF">QR98_0080990</name>
</gene>